<gene>
    <name evidence="2" type="ORF">A8C56_09580</name>
</gene>
<organism evidence="2 3">
    <name type="scientific">Niabella ginsenosidivorans</name>
    <dbReference type="NCBI Taxonomy" id="1176587"/>
    <lineage>
        <taxon>Bacteria</taxon>
        <taxon>Pseudomonadati</taxon>
        <taxon>Bacteroidota</taxon>
        <taxon>Chitinophagia</taxon>
        <taxon>Chitinophagales</taxon>
        <taxon>Chitinophagaceae</taxon>
        <taxon>Niabella</taxon>
    </lineage>
</organism>
<dbReference type="KEGG" id="nia:A8C56_09580"/>
<evidence type="ECO:0000313" key="2">
    <source>
        <dbReference type="EMBL" id="ANH81200.1"/>
    </source>
</evidence>
<reference evidence="2 3" key="1">
    <citation type="submission" date="2016-05" db="EMBL/GenBank/DDBJ databases">
        <title>Niabella ginsenosidivorans BS26 whole genome sequencing.</title>
        <authorList>
            <person name="Im W.T."/>
            <person name="Siddiqi M.Z."/>
        </authorList>
    </citation>
    <scope>NUCLEOTIDE SEQUENCE [LARGE SCALE GENOMIC DNA]</scope>
    <source>
        <strain evidence="2 3">BS26</strain>
    </source>
</reference>
<evidence type="ECO:0000256" key="1">
    <source>
        <dbReference type="SAM" id="Phobius"/>
    </source>
</evidence>
<dbReference type="Proteomes" id="UP000077667">
    <property type="component" value="Chromosome"/>
</dbReference>
<proteinExistence type="predicted"/>
<evidence type="ECO:0000313" key="3">
    <source>
        <dbReference type="Proteomes" id="UP000077667"/>
    </source>
</evidence>
<keyword evidence="1" id="KW-0472">Membrane</keyword>
<accession>A0A1A9I3A5</accession>
<dbReference type="EMBL" id="CP015772">
    <property type="protein sequence ID" value="ANH81200.1"/>
    <property type="molecule type" value="Genomic_DNA"/>
</dbReference>
<name>A0A1A9I3A5_9BACT</name>
<feature type="transmembrane region" description="Helical" evidence="1">
    <location>
        <begin position="34"/>
        <end position="57"/>
    </location>
</feature>
<protein>
    <submittedName>
        <fullName evidence="2">Uncharacterized protein</fullName>
    </submittedName>
</protein>
<keyword evidence="3" id="KW-1185">Reference proteome</keyword>
<dbReference type="AlphaFoldDB" id="A0A1A9I3A5"/>
<sequence length="190" mass="21906">MLITDYWGNATIHFLLLLGLATFITSFFNSQPNVAYFSTSVLAAIVVSIPLFPLLYLPIFNREFLPNLETVIATYQNEERAWMAKCKKDQPDNRTLLLLFYVLDKAGKVNYLSPNDKCAVLLSRIFGVATKSMRTDLDLVFKKEKREKLDPRGRVEVGKNFNEAFTILETMQFSEGIRLLKELEQKFLQH</sequence>
<feature type="transmembrane region" description="Helical" evidence="1">
    <location>
        <begin position="7"/>
        <end position="28"/>
    </location>
</feature>
<keyword evidence="1" id="KW-0812">Transmembrane</keyword>
<keyword evidence="1" id="KW-1133">Transmembrane helix</keyword>